<keyword evidence="6" id="KW-1185">Reference proteome</keyword>
<dbReference type="Pfam" id="PF04203">
    <property type="entry name" value="Sortase"/>
    <property type="match status" value="1"/>
</dbReference>
<evidence type="ECO:0000256" key="4">
    <source>
        <dbReference type="SAM" id="Phobius"/>
    </source>
</evidence>
<dbReference type="InterPro" id="IPR023365">
    <property type="entry name" value="Sortase_dom-sf"/>
</dbReference>
<sequence>MPTRRELRAREAEPARRPRGGRPDAGRIAPWRVVVGVIGELMLTAGVLVLLFIGWKLWVNDASVDRQQEQAAGELAQQWADQTGDGSTESTAEPDDPSVTPQGHDQFGVMYVQRLGDTWQRPIARGVEKKEVLDKMGLGWYPTTQLQGQVGNFAVAGHRGGYGASLRYVDSLTVGDHIVVETADGWYDYRYRNSEYVMDSAVDVLDPVPRQTTAPDARLLTLTTCNPYPFTNGERLISYAVLDRFTPRAAGRPAVLDYLQ</sequence>
<feature type="active site" description="Acyl-thioester intermediate" evidence="2">
    <location>
        <position position="225"/>
    </location>
</feature>
<dbReference type="Gene3D" id="2.40.260.10">
    <property type="entry name" value="Sortase"/>
    <property type="match status" value="1"/>
</dbReference>
<keyword evidence="4" id="KW-0812">Transmembrane</keyword>
<dbReference type="InterPro" id="IPR053465">
    <property type="entry name" value="Sortase_Class_E"/>
</dbReference>
<feature type="active site" description="Proton donor/acceptor" evidence="2">
    <location>
        <position position="158"/>
    </location>
</feature>
<dbReference type="NCBIfam" id="NF033747">
    <property type="entry name" value="class_E_sortase"/>
    <property type="match status" value="1"/>
</dbReference>
<dbReference type="OrthoDB" id="5242879at2"/>
<feature type="region of interest" description="Disordered" evidence="3">
    <location>
        <begin position="1"/>
        <end position="25"/>
    </location>
</feature>
<dbReference type="AlphaFoldDB" id="A0A7C8FJX7"/>
<reference evidence="5 6" key="1">
    <citation type="submission" date="2019-09" db="EMBL/GenBank/DDBJ databases">
        <title>Phylogeny of genus Pseudoclavibacter and closely related genus.</title>
        <authorList>
            <person name="Li Y."/>
        </authorList>
    </citation>
    <scope>NUCLEOTIDE SEQUENCE [LARGE SCALE GENOMIC DNA]</scope>
    <source>
        <strain evidence="5 6">JCM 16921</strain>
    </source>
</reference>
<evidence type="ECO:0000313" key="6">
    <source>
        <dbReference type="Proteomes" id="UP000481339"/>
    </source>
</evidence>
<keyword evidence="4" id="KW-0472">Membrane</keyword>
<keyword evidence="1" id="KW-0378">Hydrolase</keyword>
<evidence type="ECO:0000256" key="2">
    <source>
        <dbReference type="PIRSR" id="PIRSR605754-1"/>
    </source>
</evidence>
<dbReference type="Proteomes" id="UP000481339">
    <property type="component" value="Unassembled WGS sequence"/>
</dbReference>
<dbReference type="GO" id="GO:0016787">
    <property type="term" value="F:hydrolase activity"/>
    <property type="evidence" value="ECO:0007669"/>
    <property type="project" value="UniProtKB-KW"/>
</dbReference>
<accession>A0A7C8FJX7</accession>
<evidence type="ECO:0000256" key="1">
    <source>
        <dbReference type="ARBA" id="ARBA00022801"/>
    </source>
</evidence>
<dbReference type="EMBL" id="WBKA01000001">
    <property type="protein sequence ID" value="KAB1633836.1"/>
    <property type="molecule type" value="Genomic_DNA"/>
</dbReference>
<evidence type="ECO:0000313" key="5">
    <source>
        <dbReference type="EMBL" id="KAB1633836.1"/>
    </source>
</evidence>
<dbReference type="CDD" id="cd05830">
    <property type="entry name" value="Sortase_E"/>
    <property type="match status" value="1"/>
</dbReference>
<dbReference type="InterPro" id="IPR042003">
    <property type="entry name" value="Sortase_E"/>
</dbReference>
<dbReference type="SUPFAM" id="SSF63817">
    <property type="entry name" value="Sortase"/>
    <property type="match status" value="1"/>
</dbReference>
<comment type="caution">
    <text evidence="5">The sequence shown here is derived from an EMBL/GenBank/DDBJ whole genome shotgun (WGS) entry which is preliminary data.</text>
</comment>
<feature type="transmembrane region" description="Helical" evidence="4">
    <location>
        <begin position="33"/>
        <end position="58"/>
    </location>
</feature>
<keyword evidence="4" id="KW-1133">Transmembrane helix</keyword>
<gene>
    <name evidence="5" type="ORF">F8O02_01160</name>
</gene>
<dbReference type="InterPro" id="IPR005754">
    <property type="entry name" value="Sortase"/>
</dbReference>
<evidence type="ECO:0000256" key="3">
    <source>
        <dbReference type="SAM" id="MobiDB-lite"/>
    </source>
</evidence>
<feature type="region of interest" description="Disordered" evidence="3">
    <location>
        <begin position="78"/>
        <end position="104"/>
    </location>
</feature>
<name>A0A7C8FJX7_9MICO</name>
<proteinExistence type="predicted"/>
<protein>
    <submittedName>
        <fullName evidence="5">Class E sortase</fullName>
    </submittedName>
</protein>
<organism evidence="5 6">
    <name type="scientific">Pseudoclavibacter caeni</name>
    <dbReference type="NCBI Taxonomy" id="908846"/>
    <lineage>
        <taxon>Bacteria</taxon>
        <taxon>Bacillati</taxon>
        <taxon>Actinomycetota</taxon>
        <taxon>Actinomycetes</taxon>
        <taxon>Micrococcales</taxon>
        <taxon>Microbacteriaceae</taxon>
        <taxon>Pseudoclavibacter</taxon>
    </lineage>
</organism>